<comment type="similarity">
    <text evidence="2">Belongs to the cathelicidin family.</text>
</comment>
<evidence type="ECO:0000313" key="7">
    <source>
        <dbReference type="Proteomes" id="UP000515156"/>
    </source>
</evidence>
<evidence type="ECO:0000256" key="5">
    <source>
        <dbReference type="SAM" id="MobiDB-lite"/>
    </source>
</evidence>
<dbReference type="GeneID" id="115466518"/>
<dbReference type="GO" id="GO:0006952">
    <property type="term" value="P:defense response"/>
    <property type="evidence" value="ECO:0007669"/>
    <property type="project" value="InterPro"/>
</dbReference>
<feature type="compositionally biased region" description="Basic and acidic residues" evidence="5">
    <location>
        <begin position="65"/>
        <end position="89"/>
    </location>
</feature>
<evidence type="ECO:0000313" key="8">
    <source>
        <dbReference type="RefSeq" id="XP_030053700.1"/>
    </source>
</evidence>
<protein>
    <submittedName>
        <fullName evidence="8">Uncharacterized protein LOC115466518</fullName>
    </submittedName>
</protein>
<reference evidence="8" key="1">
    <citation type="submission" date="2025-08" db="UniProtKB">
        <authorList>
            <consortium name="RefSeq"/>
        </authorList>
    </citation>
    <scope>IDENTIFICATION</scope>
</reference>
<dbReference type="OrthoDB" id="9930485at2759"/>
<name>A0A6P7XSQ2_9AMPH</name>
<keyword evidence="4" id="KW-1015">Disulfide bond</keyword>
<sequence length="360" mass="40509">MECWLKVVCMFAVATVVLSASIGQNSGTVQDKDAASAVDVYNKGLPGNSHFKIFEYDTEKRMNTYVRSKRDGEETGKKEEKEKENNDKENGDEEQNMHSNHHYDLGCLCCVLEMLGMPCKTGKNLTHILDQSMIKGGGKWNQRKEVQRLSMESCVKVLLVLGMTMVVNSVPPSQIPWKGNKALTVAIDLYNKEHHGDSVYKLLAYRLDESTDSQQLRFTVKETVCRKSETQSKTDNCEFRENGLVKDCTAFFSERKYRTLEVNCDTVSPQNARVRRQVRSASSSIIPGTRNNRRKCKQNRNRQCIKIKEKKPEEGEEDSFNPGSLTSIAGVPNFNPGSFSLLSSIDIPLLTEVEDSINGA</sequence>
<dbReference type="KEGG" id="muo:115466518"/>
<dbReference type="Proteomes" id="UP000515156">
    <property type="component" value="Chromosome 1"/>
</dbReference>
<evidence type="ECO:0000256" key="1">
    <source>
        <dbReference type="ARBA" id="ARBA00004613"/>
    </source>
</evidence>
<dbReference type="Gene3D" id="3.10.450.10">
    <property type="match status" value="1"/>
</dbReference>
<feature type="signal peptide" evidence="6">
    <location>
        <begin position="1"/>
        <end position="19"/>
    </location>
</feature>
<evidence type="ECO:0000256" key="2">
    <source>
        <dbReference type="ARBA" id="ARBA00005320"/>
    </source>
</evidence>
<dbReference type="AlphaFoldDB" id="A0A6P7XSQ2"/>
<dbReference type="InterPro" id="IPR046350">
    <property type="entry name" value="Cystatin_sf"/>
</dbReference>
<proteinExistence type="inferred from homology"/>
<keyword evidence="6" id="KW-0732">Signal</keyword>
<dbReference type="InterPro" id="IPR001894">
    <property type="entry name" value="Cathelicidin-like"/>
</dbReference>
<keyword evidence="7" id="KW-1185">Reference proteome</keyword>
<dbReference type="PANTHER" id="PTHR10206:SF0">
    <property type="entry name" value="CATHELICIDIN B1-RELATED"/>
    <property type="match status" value="1"/>
</dbReference>
<evidence type="ECO:0000256" key="3">
    <source>
        <dbReference type="ARBA" id="ARBA00022525"/>
    </source>
</evidence>
<dbReference type="RefSeq" id="XP_030053700.1">
    <property type="nucleotide sequence ID" value="XM_030197840.1"/>
</dbReference>
<keyword evidence="3" id="KW-0964">Secreted</keyword>
<dbReference type="SUPFAM" id="SSF54403">
    <property type="entry name" value="Cystatin/monellin"/>
    <property type="match status" value="1"/>
</dbReference>
<comment type="subcellular location">
    <subcellularLocation>
        <location evidence="1">Secreted</location>
    </subcellularLocation>
</comment>
<evidence type="ECO:0000256" key="4">
    <source>
        <dbReference type="ARBA" id="ARBA00023157"/>
    </source>
</evidence>
<organism evidence="7 8">
    <name type="scientific">Microcaecilia unicolor</name>
    <dbReference type="NCBI Taxonomy" id="1415580"/>
    <lineage>
        <taxon>Eukaryota</taxon>
        <taxon>Metazoa</taxon>
        <taxon>Chordata</taxon>
        <taxon>Craniata</taxon>
        <taxon>Vertebrata</taxon>
        <taxon>Euteleostomi</taxon>
        <taxon>Amphibia</taxon>
        <taxon>Gymnophiona</taxon>
        <taxon>Siphonopidae</taxon>
        <taxon>Microcaecilia</taxon>
    </lineage>
</organism>
<dbReference type="Pfam" id="PF00666">
    <property type="entry name" value="Cathelicidins"/>
    <property type="match status" value="1"/>
</dbReference>
<gene>
    <name evidence="8" type="primary">LOC115466518</name>
</gene>
<evidence type="ECO:0000256" key="6">
    <source>
        <dbReference type="SAM" id="SignalP"/>
    </source>
</evidence>
<feature type="chain" id="PRO_5027775791" evidence="6">
    <location>
        <begin position="20"/>
        <end position="360"/>
    </location>
</feature>
<feature type="region of interest" description="Disordered" evidence="5">
    <location>
        <begin position="65"/>
        <end position="97"/>
    </location>
</feature>
<dbReference type="GO" id="GO:0005615">
    <property type="term" value="C:extracellular space"/>
    <property type="evidence" value="ECO:0007669"/>
    <property type="project" value="TreeGrafter"/>
</dbReference>
<dbReference type="InParanoid" id="A0A6P7XSQ2"/>
<accession>A0A6P7XSQ2</accession>
<dbReference type="PANTHER" id="PTHR10206">
    <property type="entry name" value="CATHELICIDIN"/>
    <property type="match status" value="1"/>
</dbReference>